<evidence type="ECO:0000313" key="1">
    <source>
        <dbReference type="EMBL" id="TWU30983.1"/>
    </source>
</evidence>
<protein>
    <submittedName>
        <fullName evidence="1">Uncharacterized protein</fullName>
    </submittedName>
</protein>
<dbReference type="AlphaFoldDB" id="A0A5C6D1D3"/>
<sequence>MEAYKKGQRLLSTWHIKDVSPSGEQTASQAELMHEWTVKCKPASWNVVDFARSLSEYLIY</sequence>
<accession>A0A5C6D1D3</accession>
<organism evidence="1 2">
    <name type="scientific">Novipirellula artificiosorum</name>
    <dbReference type="NCBI Taxonomy" id="2528016"/>
    <lineage>
        <taxon>Bacteria</taxon>
        <taxon>Pseudomonadati</taxon>
        <taxon>Planctomycetota</taxon>
        <taxon>Planctomycetia</taxon>
        <taxon>Pirellulales</taxon>
        <taxon>Pirellulaceae</taxon>
        <taxon>Novipirellula</taxon>
    </lineage>
</organism>
<name>A0A5C6D1D3_9BACT</name>
<evidence type="ECO:0000313" key="2">
    <source>
        <dbReference type="Proteomes" id="UP000319143"/>
    </source>
</evidence>
<comment type="caution">
    <text evidence="1">The sequence shown here is derived from an EMBL/GenBank/DDBJ whole genome shotgun (WGS) entry which is preliminary data.</text>
</comment>
<keyword evidence="2" id="KW-1185">Reference proteome</keyword>
<dbReference type="Proteomes" id="UP000319143">
    <property type="component" value="Unassembled WGS sequence"/>
</dbReference>
<gene>
    <name evidence="1" type="ORF">Poly41_64520</name>
</gene>
<reference evidence="1 2" key="1">
    <citation type="submission" date="2019-02" db="EMBL/GenBank/DDBJ databases">
        <title>Deep-cultivation of Planctomycetes and their phenomic and genomic characterization uncovers novel biology.</title>
        <authorList>
            <person name="Wiegand S."/>
            <person name="Jogler M."/>
            <person name="Boedeker C."/>
            <person name="Pinto D."/>
            <person name="Vollmers J."/>
            <person name="Rivas-Marin E."/>
            <person name="Kohn T."/>
            <person name="Peeters S.H."/>
            <person name="Heuer A."/>
            <person name="Rast P."/>
            <person name="Oberbeckmann S."/>
            <person name="Bunk B."/>
            <person name="Jeske O."/>
            <person name="Meyerdierks A."/>
            <person name="Storesund J.E."/>
            <person name="Kallscheuer N."/>
            <person name="Luecker S."/>
            <person name="Lage O.M."/>
            <person name="Pohl T."/>
            <person name="Merkel B.J."/>
            <person name="Hornburger P."/>
            <person name="Mueller R.-W."/>
            <person name="Bruemmer F."/>
            <person name="Labrenz M."/>
            <person name="Spormann A.M."/>
            <person name="Op Den Camp H."/>
            <person name="Overmann J."/>
            <person name="Amann R."/>
            <person name="Jetten M.S.M."/>
            <person name="Mascher T."/>
            <person name="Medema M.H."/>
            <person name="Devos D.P."/>
            <person name="Kaster A.-K."/>
            <person name="Ovreas L."/>
            <person name="Rohde M."/>
            <person name="Galperin M.Y."/>
            <person name="Jogler C."/>
        </authorList>
    </citation>
    <scope>NUCLEOTIDE SEQUENCE [LARGE SCALE GENOMIC DNA]</scope>
    <source>
        <strain evidence="1 2">Poly41</strain>
    </source>
</reference>
<proteinExistence type="predicted"/>
<dbReference type="EMBL" id="SJPV01000019">
    <property type="protein sequence ID" value="TWU30983.1"/>
    <property type="molecule type" value="Genomic_DNA"/>
</dbReference>